<keyword evidence="1" id="KW-0472">Membrane</keyword>
<keyword evidence="4" id="KW-1185">Reference proteome</keyword>
<feature type="transmembrane region" description="Helical" evidence="1">
    <location>
        <begin position="505"/>
        <end position="522"/>
    </location>
</feature>
<keyword evidence="1" id="KW-0812">Transmembrane</keyword>
<dbReference type="EMBL" id="MT153468">
    <property type="protein sequence ID" value="QMP82257.1"/>
    <property type="molecule type" value="Viral_cRNA"/>
</dbReference>
<proteinExistence type="predicted"/>
<feature type="domain" description="Phlebovirus glycoprotein G2 fusion" evidence="2">
    <location>
        <begin position="631"/>
        <end position="951"/>
    </location>
</feature>
<evidence type="ECO:0000313" key="4">
    <source>
        <dbReference type="Proteomes" id="UP000682738"/>
    </source>
</evidence>
<evidence type="ECO:0000259" key="2">
    <source>
        <dbReference type="Pfam" id="PF07245"/>
    </source>
</evidence>
<dbReference type="Proteomes" id="UP000682738">
    <property type="component" value="Genome"/>
</dbReference>
<reference evidence="3" key="1">
    <citation type="journal article" date="2019" name="PLoS Pathog.">
        <title>Re-assessing the diversity of negative strand RNA viruses in insects.</title>
        <authorList>
            <person name="Kafer S."/>
            <person name="Paraskevopoulou S."/>
            <person name="Zirkel F."/>
            <person name="Wieseke N."/>
            <person name="Donath A."/>
            <person name="Petersen M."/>
            <person name="Jones T.C."/>
            <person name="Liu S."/>
            <person name="Zhou X."/>
            <person name="Middendorf M."/>
            <person name="Junglen S."/>
            <person name="Misof B."/>
            <person name="Drosten C."/>
        </authorList>
    </citation>
    <scope>NUCLEOTIDE SEQUENCE</scope>
    <source>
        <strain evidence="3">OKIAV308</strain>
    </source>
</reference>
<sequence length="1123" mass="128805">MRPTSLTYLFILLLTLVNILNKVDGSIVVLKNLDFIQEKSTLGYQLMQNCLTPLKTLNFTNDPNECIAGLLNIKDKVPLSIVQDPIFNDCNDGKQDLNQLIIHHASEDCTMCSLKIGTKFDRKTNEVFFIASIIIRDNEGKQINDLRLNKVSFYSEIFNNRDDSQADSFCQLKERNAELFNSVSMCFVRPIPEDSLQRSITKTHCKKVKVINKSPSFILHNHFNAVIPNNDVTILKLQEPDCSELNNLLCNKRTEEVRASVYNVSYFSGKSKKSHYLITKNIHYKIINPPKNINTYWCEHENKMFKHINYPSDDKRENFSSTSNYNLIDLSKCENGKCSGSEDFCKFFGCDGSQSYNCSLDLNAKHVYLVSKHGLNSFKTIDSQRYTMKKLLDNTGNYNPHSCSNCEFSCDSDVLKINTKAISINTLSVCKIPFCMTLYPNISIVEMHLLRPMMIHEGIITIKLRLKGNDNFIEKKIFCPRVNVCDFSFDFFSAGKWQIPHCYSLWQWFIVIIFSVILILMLKHILSFIYFLLTILLSLLWPLLKIISQTFIRVYDWILEKRNTKNQNEMRGSGINKVKDRSAYLNKVDYMTEFRKARSVMNSDKKVMSKIPNHVTISLILCLLIRESYSCLNINSVSVKSDKCEIESNNKELCTITTSTRLTLSPVGQESCFRLKDEHKSKLIGGVKVYTKSVSLGCKKNNLYYMPKVDIHCSSAFNCHSAGYCSSDYRECNHPKTYTENIFKTPLFKYEHECFRVPRASECFFGSASCMHVLKGFSGSNEINYEVFDCLEWVYLVHLRIEFNNINENKIVEIMLQPNEIKTIEDISFSIVSITQPPNQLFNTCFIKKNKHIAIAPCNKRGEYTMGKIGEIQCPQSFDSLYNTRNCFTNMDLIKVDLKNEYIDCESKFLDPERYFTNATLPTRYNGYLIESTDDIPSIYLNDESILEIQMDTIGLKVSSLTENSKCMADFIEIHGCYSCAAGAMLRVKTYTDFGSTLATLNCPISRFITHFNVEQESKIQNVSFTTSSSMIDETCEIICPGGISKIHIKGDLFFIPDNDNHLNSTISGTKRNFGGIDWSGILHNSFFSTIWIVIALIIGLVFVILFFNVTNNIYNLLFKKQT</sequence>
<dbReference type="InterPro" id="IPR009878">
    <property type="entry name" value="Phlebovirus_G2_fusion"/>
</dbReference>
<dbReference type="Gene3D" id="2.60.98.50">
    <property type="match status" value="1"/>
</dbReference>
<organism evidence="3 4">
    <name type="scientific">coleopteran phenui-related virus 308</name>
    <dbReference type="NCBI Taxonomy" id="2849708"/>
    <lineage>
        <taxon>Viruses</taxon>
        <taxon>Riboviria</taxon>
        <taxon>Orthornavirae</taxon>
        <taxon>Negarnaviricota</taxon>
        <taxon>Polyploviricotina</taxon>
        <taxon>Bunyaviricetes</taxon>
        <taxon>Hareavirales</taxon>
        <taxon>Phenuiviridae</taxon>
        <taxon>Pidchovirus</taxon>
        <taxon>Pidchovirus stethori</taxon>
    </lineage>
</organism>
<evidence type="ECO:0000313" key="3">
    <source>
        <dbReference type="EMBL" id="QMP82257.1"/>
    </source>
</evidence>
<dbReference type="Gene3D" id="2.60.40.3770">
    <property type="match status" value="1"/>
</dbReference>
<reference evidence="3" key="2">
    <citation type="submission" date="2020-03" db="EMBL/GenBank/DDBJ databases">
        <authorList>
            <person name="Kafer S."/>
            <person name="Paraskevopoulou S."/>
            <person name="Zirkel F."/>
            <person name="Wieseke N."/>
            <person name="Donath A."/>
            <person name="Petersen M."/>
            <person name="Jones T.C."/>
            <person name="Liu S."/>
            <person name="Zhou X."/>
            <person name="Middendorf M."/>
            <person name="Junglen S."/>
            <person name="Misof B."/>
            <person name="Drosten C."/>
        </authorList>
    </citation>
    <scope>NUCLEOTIDE SEQUENCE</scope>
    <source>
        <strain evidence="3">OKIAV308</strain>
    </source>
</reference>
<accession>A0A7D7EY79</accession>
<evidence type="ECO:0000256" key="1">
    <source>
        <dbReference type="SAM" id="Phobius"/>
    </source>
</evidence>
<dbReference type="Pfam" id="PF07245">
    <property type="entry name" value="Phlebovirus_G2"/>
    <property type="match status" value="1"/>
</dbReference>
<feature type="transmembrane region" description="Helical" evidence="1">
    <location>
        <begin position="1091"/>
        <end position="1111"/>
    </location>
</feature>
<dbReference type="KEGG" id="vg:80550374"/>
<dbReference type="RefSeq" id="YP_010840009.1">
    <property type="nucleotide sequence ID" value="NC_078330.1"/>
</dbReference>
<keyword evidence="1" id="KW-1133">Transmembrane helix</keyword>
<protein>
    <submittedName>
        <fullName evidence="3">Glycoprotein</fullName>
    </submittedName>
</protein>
<feature type="transmembrane region" description="Helical" evidence="1">
    <location>
        <begin position="527"/>
        <end position="544"/>
    </location>
</feature>
<dbReference type="GeneID" id="80550374"/>
<name>A0A7D7EY79_9VIRU</name>